<dbReference type="InterPro" id="IPR004147">
    <property type="entry name" value="ABC1_dom"/>
</dbReference>
<feature type="domain" description="ABC1 atypical kinase-like" evidence="1">
    <location>
        <begin position="6"/>
        <end position="74"/>
    </location>
</feature>
<evidence type="ECO:0000313" key="2">
    <source>
        <dbReference type="EMBL" id="KAA1073294.1"/>
    </source>
</evidence>
<dbReference type="Proteomes" id="UP000324748">
    <property type="component" value="Unassembled WGS sequence"/>
</dbReference>
<sequence>MAPLRSILPKGLFLSKSIEVLGQEPQDECDYTREVRHRKPIGECLKDDRRFVVAGIFDRSSTTMALAIEFMSGNSP</sequence>
<dbReference type="PANTHER" id="PTHR43851:SF3">
    <property type="entry name" value="COENZYME Q8"/>
    <property type="match status" value="1"/>
</dbReference>
<protein>
    <recommendedName>
        <fullName evidence="1">ABC1 atypical kinase-like domain-containing protein</fullName>
    </recommendedName>
</protein>
<dbReference type="InterPro" id="IPR051409">
    <property type="entry name" value="Atypical_kinase_ADCK"/>
</dbReference>
<proteinExistence type="predicted"/>
<dbReference type="GO" id="GO:0006744">
    <property type="term" value="P:ubiquinone biosynthetic process"/>
    <property type="evidence" value="ECO:0007669"/>
    <property type="project" value="TreeGrafter"/>
</dbReference>
<evidence type="ECO:0000259" key="1">
    <source>
        <dbReference type="Pfam" id="PF03109"/>
    </source>
</evidence>
<dbReference type="Pfam" id="PF03109">
    <property type="entry name" value="ABC1"/>
    <property type="match status" value="1"/>
</dbReference>
<comment type="caution">
    <text evidence="2">The sequence shown here is derived from an EMBL/GenBank/DDBJ whole genome shotgun (WGS) entry which is preliminary data.</text>
</comment>
<keyword evidence="3" id="KW-1185">Reference proteome</keyword>
<organism evidence="2 3">
    <name type="scientific">Puccinia graminis f. sp. tritici</name>
    <dbReference type="NCBI Taxonomy" id="56615"/>
    <lineage>
        <taxon>Eukaryota</taxon>
        <taxon>Fungi</taxon>
        <taxon>Dikarya</taxon>
        <taxon>Basidiomycota</taxon>
        <taxon>Pucciniomycotina</taxon>
        <taxon>Pucciniomycetes</taxon>
        <taxon>Pucciniales</taxon>
        <taxon>Pucciniaceae</taxon>
        <taxon>Puccinia</taxon>
    </lineage>
</organism>
<dbReference type="AlphaFoldDB" id="A0A5B0MBQ9"/>
<gene>
    <name evidence="2" type="ORF">PGT21_007708</name>
</gene>
<dbReference type="PANTHER" id="PTHR43851">
    <property type="match status" value="1"/>
</dbReference>
<dbReference type="EMBL" id="VSWC01000158">
    <property type="protein sequence ID" value="KAA1073294.1"/>
    <property type="molecule type" value="Genomic_DNA"/>
</dbReference>
<reference evidence="2 3" key="1">
    <citation type="submission" date="2019-05" db="EMBL/GenBank/DDBJ databases">
        <title>Emergence of the Ug99 lineage of the wheat stem rust pathogen through somatic hybridization.</title>
        <authorList>
            <person name="Li F."/>
            <person name="Upadhyaya N.M."/>
            <person name="Sperschneider J."/>
            <person name="Matny O."/>
            <person name="Nguyen-Phuc H."/>
            <person name="Mago R."/>
            <person name="Raley C."/>
            <person name="Miller M.E."/>
            <person name="Silverstein K.A.T."/>
            <person name="Henningsen E."/>
            <person name="Hirsch C.D."/>
            <person name="Visser B."/>
            <person name="Pretorius Z.A."/>
            <person name="Steffenson B.J."/>
            <person name="Schwessinger B."/>
            <person name="Dodds P.N."/>
            <person name="Figueroa M."/>
        </authorList>
    </citation>
    <scope>NUCLEOTIDE SEQUENCE [LARGE SCALE GENOMIC DNA]</scope>
    <source>
        <strain evidence="2">21-0</strain>
    </source>
</reference>
<evidence type="ECO:0000313" key="3">
    <source>
        <dbReference type="Proteomes" id="UP000324748"/>
    </source>
</evidence>
<accession>A0A5B0MBQ9</accession>
<name>A0A5B0MBQ9_PUCGR</name>